<name>A0A9X1NM65_9ACTN</name>
<dbReference type="EMBL" id="JAJOMB010000032">
    <property type="protein sequence ID" value="MCD5316640.1"/>
    <property type="molecule type" value="Genomic_DNA"/>
</dbReference>
<comment type="caution">
    <text evidence="1">The sequence shown here is derived from an EMBL/GenBank/DDBJ whole genome shotgun (WGS) entry which is preliminary data.</text>
</comment>
<evidence type="ECO:0000313" key="2">
    <source>
        <dbReference type="Proteomes" id="UP001138997"/>
    </source>
</evidence>
<dbReference type="Proteomes" id="UP001138997">
    <property type="component" value="Unassembled WGS sequence"/>
</dbReference>
<proteinExistence type="predicted"/>
<sequence>MLAGVSVEWFTRLEKGSGSGFSDEVLASVGRVLGLDEDEQGYLRRPVGR</sequence>
<protein>
    <submittedName>
        <fullName evidence="1">Helix-turn-helix domain-containing protein</fullName>
    </submittedName>
</protein>
<keyword evidence="2" id="KW-1185">Reference proteome</keyword>
<reference evidence="1" key="1">
    <citation type="submission" date="2021-11" db="EMBL/GenBank/DDBJ databases">
        <title>Streptomyces corallinus and Kineosporia corallina sp. nov., two new coral-derived marine actinobacteria.</title>
        <authorList>
            <person name="Buangrab K."/>
            <person name="Sutthacheep M."/>
            <person name="Yeemin T."/>
            <person name="Harunari E."/>
            <person name="Igarashi Y."/>
            <person name="Sripreechasak P."/>
            <person name="Kanchanasin P."/>
            <person name="Tanasupawat S."/>
            <person name="Phongsopitanun W."/>
        </authorList>
    </citation>
    <scope>NUCLEOTIDE SEQUENCE</scope>
    <source>
        <strain evidence="1">JCM 31032</strain>
    </source>
</reference>
<evidence type="ECO:0000313" key="1">
    <source>
        <dbReference type="EMBL" id="MCD5316640.1"/>
    </source>
</evidence>
<accession>A0A9X1NM65</accession>
<organism evidence="1 2">
    <name type="scientific">Kineosporia babensis</name>
    <dbReference type="NCBI Taxonomy" id="499548"/>
    <lineage>
        <taxon>Bacteria</taxon>
        <taxon>Bacillati</taxon>
        <taxon>Actinomycetota</taxon>
        <taxon>Actinomycetes</taxon>
        <taxon>Kineosporiales</taxon>
        <taxon>Kineosporiaceae</taxon>
        <taxon>Kineosporia</taxon>
    </lineage>
</organism>
<dbReference type="AlphaFoldDB" id="A0A9X1NM65"/>
<gene>
    <name evidence="1" type="ORF">LR394_37655</name>
</gene>